<dbReference type="PANTHER" id="PTHR10622:SF10">
    <property type="entry name" value="HET DOMAIN-CONTAINING PROTEIN"/>
    <property type="match status" value="1"/>
</dbReference>
<protein>
    <recommendedName>
        <fullName evidence="1">Heterokaryon incompatibility domain-containing protein</fullName>
    </recommendedName>
</protein>
<keyword evidence="3" id="KW-1185">Reference proteome</keyword>
<gene>
    <name evidence="2" type="ORF">HD556DRAFT_1426009</name>
</gene>
<dbReference type="AlphaFoldDB" id="A0A9P7DA96"/>
<proteinExistence type="predicted"/>
<dbReference type="InterPro" id="IPR010730">
    <property type="entry name" value="HET"/>
</dbReference>
<dbReference type="PANTHER" id="PTHR10622">
    <property type="entry name" value="HET DOMAIN-CONTAINING PROTEIN"/>
    <property type="match status" value="1"/>
</dbReference>
<dbReference type="EMBL" id="JABBWE010000129">
    <property type="protein sequence ID" value="KAG1784772.1"/>
    <property type="molecule type" value="Genomic_DNA"/>
</dbReference>
<evidence type="ECO:0000313" key="3">
    <source>
        <dbReference type="Proteomes" id="UP000719766"/>
    </source>
</evidence>
<accession>A0A9P7DA96</accession>
<evidence type="ECO:0000259" key="1">
    <source>
        <dbReference type="Pfam" id="PF06985"/>
    </source>
</evidence>
<dbReference type="Proteomes" id="UP000719766">
    <property type="component" value="Unassembled WGS sequence"/>
</dbReference>
<dbReference type="GeneID" id="64598386"/>
<dbReference type="RefSeq" id="XP_041152257.1">
    <property type="nucleotide sequence ID" value="XM_041304622.1"/>
</dbReference>
<sequence>MDDSDSICASRTDDNDFRDLVEEVFDEYIVNEIPIRLIHISNDGQGLNFKLVDRNFVKEHFKLVPDEIYREFCNERLVDREGRIRERMKETFKYAIFSHRWLFSEPSYQDMPTEPMKVQAELEPKWKKLQEFCRKAKVDHGCEFAWSDTCCIDKTRSAELDESIRSMFRWYRNSYICIVHLSGTEDLAALERQQRGGTKIDVWFTRGWTLQELLAPSQIKFYGTNWQPLVPLHDSKSDRVSDTIMRKIEKITNIPLRDLKSFSPGTNRVPEKMLWASKRRTTRVEDIAYCLIGIFDVSLMIAYGEGNRAFFRLMEEIMKRYDKWDVFLWSGKCSHYNAAIPYDPRCYPVGYQETLVKRRHEADNEEEWNTANYGIGDRLFALTNHGLRIKVLCLSVDLQQTRDEPHNSRYLTFRHPEFNHDVVVRHIGAKREPHTTWAIAVLDYWANSSGSGFIDRVRREPFTAFLLSMDKSQAPDARWRKEMTEEVIRIRPANHYENTLVELYL</sequence>
<reference evidence="2" key="1">
    <citation type="journal article" date="2020" name="New Phytol.">
        <title>Comparative genomics reveals dynamic genome evolution in host specialist ectomycorrhizal fungi.</title>
        <authorList>
            <person name="Lofgren L.A."/>
            <person name="Nguyen N.H."/>
            <person name="Vilgalys R."/>
            <person name="Ruytinx J."/>
            <person name="Liao H.L."/>
            <person name="Branco S."/>
            <person name="Kuo A."/>
            <person name="LaButti K."/>
            <person name="Lipzen A."/>
            <person name="Andreopoulos W."/>
            <person name="Pangilinan J."/>
            <person name="Riley R."/>
            <person name="Hundley H."/>
            <person name="Na H."/>
            <person name="Barry K."/>
            <person name="Grigoriev I.V."/>
            <person name="Stajich J.E."/>
            <person name="Kennedy P.G."/>
        </authorList>
    </citation>
    <scope>NUCLEOTIDE SEQUENCE</scope>
    <source>
        <strain evidence="2">S12</strain>
    </source>
</reference>
<name>A0A9P7DA96_9AGAM</name>
<comment type="caution">
    <text evidence="2">The sequence shown here is derived from an EMBL/GenBank/DDBJ whole genome shotgun (WGS) entry which is preliminary data.</text>
</comment>
<organism evidence="2 3">
    <name type="scientific">Suillus plorans</name>
    <dbReference type="NCBI Taxonomy" id="116603"/>
    <lineage>
        <taxon>Eukaryota</taxon>
        <taxon>Fungi</taxon>
        <taxon>Dikarya</taxon>
        <taxon>Basidiomycota</taxon>
        <taxon>Agaricomycotina</taxon>
        <taxon>Agaricomycetes</taxon>
        <taxon>Agaricomycetidae</taxon>
        <taxon>Boletales</taxon>
        <taxon>Suillineae</taxon>
        <taxon>Suillaceae</taxon>
        <taxon>Suillus</taxon>
    </lineage>
</organism>
<dbReference type="Pfam" id="PF06985">
    <property type="entry name" value="HET"/>
    <property type="match status" value="1"/>
</dbReference>
<evidence type="ECO:0000313" key="2">
    <source>
        <dbReference type="EMBL" id="KAG1784772.1"/>
    </source>
</evidence>
<feature type="domain" description="Heterokaryon incompatibility" evidence="1">
    <location>
        <begin position="94"/>
        <end position="188"/>
    </location>
</feature>
<dbReference type="OrthoDB" id="194358at2759"/>